<name>A0A067RBR2_ZOONE</name>
<gene>
    <name evidence="1" type="ORF">L798_04102</name>
</gene>
<dbReference type="EMBL" id="KK852570">
    <property type="protein sequence ID" value="KDR21172.1"/>
    <property type="molecule type" value="Genomic_DNA"/>
</dbReference>
<organism evidence="1 2">
    <name type="scientific">Zootermopsis nevadensis</name>
    <name type="common">Dampwood termite</name>
    <dbReference type="NCBI Taxonomy" id="136037"/>
    <lineage>
        <taxon>Eukaryota</taxon>
        <taxon>Metazoa</taxon>
        <taxon>Ecdysozoa</taxon>
        <taxon>Arthropoda</taxon>
        <taxon>Hexapoda</taxon>
        <taxon>Insecta</taxon>
        <taxon>Pterygota</taxon>
        <taxon>Neoptera</taxon>
        <taxon>Polyneoptera</taxon>
        <taxon>Dictyoptera</taxon>
        <taxon>Blattodea</taxon>
        <taxon>Blattoidea</taxon>
        <taxon>Termitoidae</taxon>
        <taxon>Termopsidae</taxon>
        <taxon>Zootermopsis</taxon>
    </lineage>
</organism>
<dbReference type="AlphaFoldDB" id="A0A067RBR2"/>
<sequence length="42" mass="4664">MRSDNEQIELGNFKANYFDADTTVSNSDWTATCRVSATESTS</sequence>
<evidence type="ECO:0000313" key="2">
    <source>
        <dbReference type="Proteomes" id="UP000027135"/>
    </source>
</evidence>
<dbReference type="Proteomes" id="UP000027135">
    <property type="component" value="Unassembled WGS sequence"/>
</dbReference>
<protein>
    <submittedName>
        <fullName evidence="1">Uncharacterized protein</fullName>
    </submittedName>
</protein>
<accession>A0A067RBR2</accession>
<dbReference type="InParanoid" id="A0A067RBR2"/>
<evidence type="ECO:0000313" key="1">
    <source>
        <dbReference type="EMBL" id="KDR21172.1"/>
    </source>
</evidence>
<proteinExistence type="predicted"/>
<keyword evidence="2" id="KW-1185">Reference proteome</keyword>
<reference evidence="1 2" key="1">
    <citation type="journal article" date="2014" name="Nat. Commun.">
        <title>Molecular traces of alternative social organization in a termite genome.</title>
        <authorList>
            <person name="Terrapon N."/>
            <person name="Li C."/>
            <person name="Robertson H.M."/>
            <person name="Ji L."/>
            <person name="Meng X."/>
            <person name="Booth W."/>
            <person name="Chen Z."/>
            <person name="Childers C.P."/>
            <person name="Glastad K.M."/>
            <person name="Gokhale K."/>
            <person name="Gowin J."/>
            <person name="Gronenberg W."/>
            <person name="Hermansen R.A."/>
            <person name="Hu H."/>
            <person name="Hunt B.G."/>
            <person name="Huylmans A.K."/>
            <person name="Khalil S.M."/>
            <person name="Mitchell R.D."/>
            <person name="Munoz-Torres M.C."/>
            <person name="Mustard J.A."/>
            <person name="Pan H."/>
            <person name="Reese J.T."/>
            <person name="Scharf M.E."/>
            <person name="Sun F."/>
            <person name="Vogel H."/>
            <person name="Xiao J."/>
            <person name="Yang W."/>
            <person name="Yang Z."/>
            <person name="Yang Z."/>
            <person name="Zhou J."/>
            <person name="Zhu J."/>
            <person name="Brent C.S."/>
            <person name="Elsik C.G."/>
            <person name="Goodisman M.A."/>
            <person name="Liberles D.A."/>
            <person name="Roe R.M."/>
            <person name="Vargo E.L."/>
            <person name="Vilcinskas A."/>
            <person name="Wang J."/>
            <person name="Bornberg-Bauer E."/>
            <person name="Korb J."/>
            <person name="Zhang G."/>
            <person name="Liebig J."/>
        </authorList>
    </citation>
    <scope>NUCLEOTIDE SEQUENCE [LARGE SCALE GENOMIC DNA]</scope>
    <source>
        <tissue evidence="1">Whole organism</tissue>
    </source>
</reference>